<evidence type="ECO:0000256" key="2">
    <source>
        <dbReference type="ARBA" id="ARBA00012483"/>
    </source>
</evidence>
<evidence type="ECO:0000256" key="5">
    <source>
        <dbReference type="ARBA" id="ARBA00022771"/>
    </source>
</evidence>
<dbReference type="Proteomes" id="UP000189703">
    <property type="component" value="Unplaced"/>
</dbReference>
<name>A0A1U7ZCS8_NELNU</name>
<dbReference type="PROSITE" id="PS00518">
    <property type="entry name" value="ZF_RING_1"/>
    <property type="match status" value="1"/>
</dbReference>
<sequence length="279" mass="32923">MEGSSREKLLRKRIASAVREKSCPICLNPVEDRRAAVLSGCMHAYCTDCIRRWSQFKRTCPLCNSNFSSWFSKIRVSSGSFQVERLRDLDRNREGHLRGVRGRSVFRRRDTERFNTRRGQLPWRRRFGRSGSVGSDVVAERVLRWRASIYDRRLRAVPLPSQGQNITGYAYSKERMQQRVEPWIRRELQAVLGDSDPSIIVHLATFLWLASLEDKLKSPQECLGVDEFVKQLRPFLYDRTDMFWHELRCFAECSYTMETYDCLVEYERFRESHLAEVCM</sequence>
<dbReference type="PANTHER" id="PTHR46077">
    <property type="entry name" value="E3 UBIQUITIN-PROTEIN LIGASE TOPORS"/>
    <property type="match status" value="1"/>
</dbReference>
<keyword evidence="3" id="KW-0808">Transferase</keyword>
<keyword evidence="6" id="KW-0862">Zinc</keyword>
<dbReference type="GO" id="GO:0006513">
    <property type="term" value="P:protein monoubiquitination"/>
    <property type="evidence" value="ECO:0000318"/>
    <property type="project" value="GO_Central"/>
</dbReference>
<evidence type="ECO:0000256" key="1">
    <source>
        <dbReference type="ARBA" id="ARBA00000900"/>
    </source>
</evidence>
<dbReference type="EC" id="2.3.2.27" evidence="2"/>
<dbReference type="OrthoDB" id="5600418at2759"/>
<keyword evidence="4" id="KW-0479">Metal-binding</keyword>
<evidence type="ECO:0000256" key="7">
    <source>
        <dbReference type="ARBA" id="ARBA00023015"/>
    </source>
</evidence>
<proteinExistence type="predicted"/>
<dbReference type="InterPro" id="IPR013083">
    <property type="entry name" value="Znf_RING/FYVE/PHD"/>
</dbReference>
<protein>
    <recommendedName>
        <fullName evidence="2">RING-type E3 ubiquitin transferase</fullName>
        <ecNumber evidence="2">2.3.2.27</ecNumber>
    </recommendedName>
</protein>
<keyword evidence="9" id="KW-1185">Reference proteome</keyword>
<keyword evidence="5" id="KW-0863">Zinc-finger</keyword>
<dbReference type="GO" id="GO:0008270">
    <property type="term" value="F:zinc ion binding"/>
    <property type="evidence" value="ECO:0007669"/>
    <property type="project" value="UniProtKB-KW"/>
</dbReference>
<keyword evidence="8" id="KW-0804">Transcription</keyword>
<keyword evidence="7" id="KW-0805">Transcription regulation</keyword>
<dbReference type="SMART" id="SM00184">
    <property type="entry name" value="RING"/>
    <property type="match status" value="1"/>
</dbReference>
<evidence type="ECO:0000256" key="3">
    <source>
        <dbReference type="ARBA" id="ARBA00022679"/>
    </source>
</evidence>
<dbReference type="FunCoup" id="A0A1U7ZCS8">
    <property type="interactions" value="58"/>
</dbReference>
<dbReference type="GO" id="GO:0000209">
    <property type="term" value="P:protein polyubiquitination"/>
    <property type="evidence" value="ECO:0000318"/>
    <property type="project" value="GO_Central"/>
</dbReference>
<evidence type="ECO:0000313" key="10">
    <source>
        <dbReference type="RefSeq" id="XP_010250551.1"/>
    </source>
</evidence>
<comment type="catalytic activity">
    <reaction evidence="1">
        <text>S-ubiquitinyl-[E2 ubiquitin-conjugating enzyme]-L-cysteine + [acceptor protein]-L-lysine = [E2 ubiquitin-conjugating enzyme]-L-cysteine + N(6)-ubiquitinyl-[acceptor protein]-L-lysine.</text>
        <dbReference type="EC" id="2.3.2.27"/>
    </reaction>
</comment>
<evidence type="ECO:0000256" key="4">
    <source>
        <dbReference type="ARBA" id="ARBA00022723"/>
    </source>
</evidence>
<dbReference type="GO" id="GO:0061630">
    <property type="term" value="F:ubiquitin protein ligase activity"/>
    <property type="evidence" value="ECO:0000318"/>
    <property type="project" value="GO_Central"/>
</dbReference>
<dbReference type="AlphaFoldDB" id="A0A1U7ZCS8"/>
<reference evidence="10" key="1">
    <citation type="submission" date="2025-08" db="UniProtKB">
        <authorList>
            <consortium name="RefSeq"/>
        </authorList>
    </citation>
    <scope>IDENTIFICATION</scope>
</reference>
<dbReference type="OMA" id="SMQTYDT"/>
<dbReference type="InterPro" id="IPR017907">
    <property type="entry name" value="Znf_RING_CS"/>
</dbReference>
<dbReference type="KEGG" id="nnu:104592768"/>
<dbReference type="STRING" id="4432.A0A1U7ZCS8"/>
<gene>
    <name evidence="10" type="primary">LOC104592768</name>
</gene>
<dbReference type="InterPro" id="IPR001841">
    <property type="entry name" value="Znf_RING"/>
</dbReference>
<accession>A0A1U7ZCS8</accession>
<dbReference type="SUPFAM" id="SSF57850">
    <property type="entry name" value="RING/U-box"/>
    <property type="match status" value="1"/>
</dbReference>
<dbReference type="GeneID" id="104592768"/>
<evidence type="ECO:0000313" key="9">
    <source>
        <dbReference type="Proteomes" id="UP000189703"/>
    </source>
</evidence>
<dbReference type="Gene3D" id="3.30.40.10">
    <property type="entry name" value="Zinc/RING finger domain, C3HC4 (zinc finger)"/>
    <property type="match status" value="1"/>
</dbReference>
<dbReference type="PROSITE" id="PS50089">
    <property type="entry name" value="ZF_RING_2"/>
    <property type="match status" value="1"/>
</dbReference>
<organism evidence="9 10">
    <name type="scientific">Nelumbo nucifera</name>
    <name type="common">Sacred lotus</name>
    <dbReference type="NCBI Taxonomy" id="4432"/>
    <lineage>
        <taxon>Eukaryota</taxon>
        <taxon>Viridiplantae</taxon>
        <taxon>Streptophyta</taxon>
        <taxon>Embryophyta</taxon>
        <taxon>Tracheophyta</taxon>
        <taxon>Spermatophyta</taxon>
        <taxon>Magnoliopsida</taxon>
        <taxon>Proteales</taxon>
        <taxon>Nelumbonaceae</taxon>
        <taxon>Nelumbo</taxon>
    </lineage>
</organism>
<dbReference type="eggNOG" id="KOG4430">
    <property type="taxonomic scope" value="Eukaryota"/>
</dbReference>
<dbReference type="Pfam" id="PF13639">
    <property type="entry name" value="zf-RING_2"/>
    <property type="match status" value="1"/>
</dbReference>
<dbReference type="PANTHER" id="PTHR46077:SF1">
    <property type="entry name" value="TOP1 BINDING ARGININE_SERINE RICH PROTEIN, E3 UBIQUITIN LIGASE"/>
    <property type="match status" value="1"/>
</dbReference>
<evidence type="ECO:0000256" key="6">
    <source>
        <dbReference type="ARBA" id="ARBA00022833"/>
    </source>
</evidence>
<evidence type="ECO:0000256" key="8">
    <source>
        <dbReference type="ARBA" id="ARBA00023163"/>
    </source>
</evidence>
<dbReference type="RefSeq" id="XP_010250551.1">
    <property type="nucleotide sequence ID" value="XM_010252249.2"/>
</dbReference>